<dbReference type="Gene3D" id="3.40.190.290">
    <property type="match status" value="1"/>
</dbReference>
<sequence>MHLPMDDVQAFVQVAELGSFTRAADRLALTQTGLTRRIQRLEAFVGLPLLDRTSRRTTLTAAGRDFLPLAKRVVEDLTHGLERLRTTARLSAGDVTLATMPAVAYQRLPMVLATYARRYPSNRVMLLERSGALVTEAVRRGDAEFGIHIGQDPQDDLAEDLLSSDPLVLVCHPAHALASRSAVAWAELREDDLITLGGSSGNRAQVEMQLARVGLPGRGRFVVENTPSAMALAATGVAAAILPSATGRGLLSGALVEVPLVEPVLHRRLSLVRRRREALTPAAAALYRMLLPARASSDEE</sequence>
<dbReference type="GO" id="GO:0005829">
    <property type="term" value="C:cytosol"/>
    <property type="evidence" value="ECO:0007669"/>
    <property type="project" value="TreeGrafter"/>
</dbReference>
<evidence type="ECO:0000313" key="8">
    <source>
        <dbReference type="Proteomes" id="UP000274097"/>
    </source>
</evidence>
<keyword evidence="3" id="KW-0238">DNA-binding</keyword>
<dbReference type="GO" id="GO:0003677">
    <property type="term" value="F:DNA binding"/>
    <property type="evidence" value="ECO:0007669"/>
    <property type="project" value="UniProtKB-KW"/>
</dbReference>
<organism evidence="6 9">
    <name type="scientific">Teichococcus wenyumeiae</name>
    <dbReference type="NCBI Taxonomy" id="2478470"/>
    <lineage>
        <taxon>Bacteria</taxon>
        <taxon>Pseudomonadati</taxon>
        <taxon>Pseudomonadota</taxon>
        <taxon>Alphaproteobacteria</taxon>
        <taxon>Acetobacterales</taxon>
        <taxon>Roseomonadaceae</taxon>
        <taxon>Roseomonas</taxon>
    </lineage>
</organism>
<accession>A0A3A9JM64</accession>
<name>A0A3A9JM64_9PROT</name>
<evidence type="ECO:0000256" key="1">
    <source>
        <dbReference type="ARBA" id="ARBA00009437"/>
    </source>
</evidence>
<dbReference type="EMBL" id="RAQU01000001">
    <property type="protein sequence ID" value="RKK06251.1"/>
    <property type="molecule type" value="Genomic_DNA"/>
</dbReference>
<dbReference type="InterPro" id="IPR036388">
    <property type="entry name" value="WH-like_DNA-bd_sf"/>
</dbReference>
<dbReference type="PRINTS" id="PR00039">
    <property type="entry name" value="HTHLYSR"/>
</dbReference>
<dbReference type="GO" id="GO:0003700">
    <property type="term" value="F:DNA-binding transcription factor activity"/>
    <property type="evidence" value="ECO:0007669"/>
    <property type="project" value="InterPro"/>
</dbReference>
<evidence type="ECO:0000313" key="6">
    <source>
        <dbReference type="EMBL" id="RKK06251.1"/>
    </source>
</evidence>
<evidence type="ECO:0000259" key="5">
    <source>
        <dbReference type="PROSITE" id="PS50931"/>
    </source>
</evidence>
<dbReference type="EMBL" id="RFLX01000016">
    <property type="protein sequence ID" value="RMI19751.1"/>
    <property type="molecule type" value="Genomic_DNA"/>
</dbReference>
<gene>
    <name evidence="6" type="ORF">D6Z83_00315</name>
    <name evidence="7" type="ORF">EBE87_19085</name>
</gene>
<evidence type="ECO:0000313" key="9">
    <source>
        <dbReference type="Proteomes" id="UP000278036"/>
    </source>
</evidence>
<keyword evidence="4" id="KW-0804">Transcription</keyword>
<evidence type="ECO:0000313" key="7">
    <source>
        <dbReference type="EMBL" id="RMI19751.1"/>
    </source>
</evidence>
<dbReference type="InterPro" id="IPR000847">
    <property type="entry name" value="LysR_HTH_N"/>
</dbReference>
<dbReference type="InterPro" id="IPR036390">
    <property type="entry name" value="WH_DNA-bd_sf"/>
</dbReference>
<dbReference type="SUPFAM" id="SSF53850">
    <property type="entry name" value="Periplasmic binding protein-like II"/>
    <property type="match status" value="1"/>
</dbReference>
<evidence type="ECO:0000256" key="3">
    <source>
        <dbReference type="ARBA" id="ARBA00023125"/>
    </source>
</evidence>
<comment type="similarity">
    <text evidence="1">Belongs to the LysR transcriptional regulatory family.</text>
</comment>
<evidence type="ECO:0000256" key="2">
    <source>
        <dbReference type="ARBA" id="ARBA00023015"/>
    </source>
</evidence>
<keyword evidence="8" id="KW-1185">Reference proteome</keyword>
<dbReference type="FunFam" id="1.10.10.10:FF:000001">
    <property type="entry name" value="LysR family transcriptional regulator"/>
    <property type="match status" value="1"/>
</dbReference>
<keyword evidence="2" id="KW-0805">Transcription regulation</keyword>
<dbReference type="PANTHER" id="PTHR30419">
    <property type="entry name" value="HTH-TYPE TRANSCRIPTIONAL REGULATOR YBHD"/>
    <property type="match status" value="1"/>
</dbReference>
<evidence type="ECO:0000256" key="4">
    <source>
        <dbReference type="ARBA" id="ARBA00023163"/>
    </source>
</evidence>
<dbReference type="InParanoid" id="A0A3A9JM64"/>
<dbReference type="Proteomes" id="UP000278036">
    <property type="component" value="Unassembled WGS sequence"/>
</dbReference>
<dbReference type="RefSeq" id="WP_120636329.1">
    <property type="nucleotide sequence ID" value="NZ_RAQU01000001.1"/>
</dbReference>
<dbReference type="AlphaFoldDB" id="A0A3A9JM64"/>
<feature type="domain" description="HTH lysR-type" evidence="5">
    <location>
        <begin position="3"/>
        <end position="60"/>
    </location>
</feature>
<comment type="caution">
    <text evidence="6">The sequence shown here is derived from an EMBL/GenBank/DDBJ whole genome shotgun (WGS) entry which is preliminary data.</text>
</comment>
<dbReference type="InterPro" id="IPR005119">
    <property type="entry name" value="LysR_subst-bd"/>
</dbReference>
<dbReference type="OrthoDB" id="5297263at2"/>
<dbReference type="Proteomes" id="UP000274097">
    <property type="component" value="Unassembled WGS sequence"/>
</dbReference>
<dbReference type="Pfam" id="PF03466">
    <property type="entry name" value="LysR_substrate"/>
    <property type="match status" value="1"/>
</dbReference>
<dbReference type="PROSITE" id="PS50931">
    <property type="entry name" value="HTH_LYSR"/>
    <property type="match status" value="1"/>
</dbReference>
<dbReference type="Pfam" id="PF00126">
    <property type="entry name" value="HTH_1"/>
    <property type="match status" value="1"/>
</dbReference>
<dbReference type="Gene3D" id="1.10.10.10">
    <property type="entry name" value="Winged helix-like DNA-binding domain superfamily/Winged helix DNA-binding domain"/>
    <property type="match status" value="1"/>
</dbReference>
<dbReference type="InterPro" id="IPR050950">
    <property type="entry name" value="HTH-type_LysR_regulators"/>
</dbReference>
<dbReference type="PANTHER" id="PTHR30419:SF8">
    <property type="entry name" value="NITROGEN ASSIMILATION TRANSCRIPTIONAL ACTIVATOR-RELATED"/>
    <property type="match status" value="1"/>
</dbReference>
<proteinExistence type="inferred from homology"/>
<dbReference type="SUPFAM" id="SSF46785">
    <property type="entry name" value="Winged helix' DNA-binding domain"/>
    <property type="match status" value="1"/>
</dbReference>
<reference evidence="6 9" key="1">
    <citation type="submission" date="2018-09" db="EMBL/GenBank/DDBJ databases">
        <title>Roseomonas sp. nov., isolated from feces of Tibetan antelopes in the Qinghai-Tibet plateau, China.</title>
        <authorList>
            <person name="Tian Z."/>
        </authorList>
    </citation>
    <scope>NUCLEOTIDE SEQUENCE [LARGE SCALE GENOMIC DNA]</scope>
    <source>
        <strain evidence="7 8">Z23</strain>
        <strain evidence="6 9">Z24</strain>
    </source>
</reference>
<protein>
    <submittedName>
        <fullName evidence="6">LysR family transcriptional regulator</fullName>
    </submittedName>
</protein>